<dbReference type="GO" id="GO:0051015">
    <property type="term" value="F:actin filament binding"/>
    <property type="evidence" value="ECO:0007669"/>
    <property type="project" value="InterPro"/>
</dbReference>
<feature type="compositionally biased region" description="Polar residues" evidence="1">
    <location>
        <begin position="648"/>
        <end position="664"/>
    </location>
</feature>
<evidence type="ECO:0000313" key="5">
    <source>
        <dbReference type="Proteomes" id="UP000664521"/>
    </source>
</evidence>
<dbReference type="EMBL" id="CAJPDS010000039">
    <property type="protein sequence ID" value="CAF9925639.1"/>
    <property type="molecule type" value="Genomic_DNA"/>
</dbReference>
<feature type="compositionally biased region" description="Pro residues" evidence="1">
    <location>
        <begin position="1151"/>
        <end position="1168"/>
    </location>
</feature>
<feature type="compositionally biased region" description="Polar residues" evidence="1">
    <location>
        <begin position="1066"/>
        <end position="1081"/>
    </location>
</feature>
<reference evidence="4" key="1">
    <citation type="submission" date="2021-03" db="EMBL/GenBank/DDBJ databases">
        <authorList>
            <person name="Tagirdzhanova G."/>
        </authorList>
    </citation>
    <scope>NUCLEOTIDE SEQUENCE</scope>
</reference>
<dbReference type="OrthoDB" id="6375767at2759"/>
<feature type="compositionally biased region" description="Polar residues" evidence="1">
    <location>
        <begin position="1119"/>
        <end position="1128"/>
    </location>
</feature>
<feature type="compositionally biased region" description="Acidic residues" evidence="1">
    <location>
        <begin position="1"/>
        <end position="11"/>
    </location>
</feature>
<proteinExistence type="predicted"/>
<organism evidence="4 5">
    <name type="scientific">Heterodermia speciosa</name>
    <dbReference type="NCBI Taxonomy" id="116794"/>
    <lineage>
        <taxon>Eukaryota</taxon>
        <taxon>Fungi</taxon>
        <taxon>Dikarya</taxon>
        <taxon>Ascomycota</taxon>
        <taxon>Pezizomycotina</taxon>
        <taxon>Lecanoromycetes</taxon>
        <taxon>OSLEUM clade</taxon>
        <taxon>Lecanoromycetidae</taxon>
        <taxon>Caliciales</taxon>
        <taxon>Physciaceae</taxon>
        <taxon>Heterodermia</taxon>
    </lineage>
</organism>
<feature type="compositionally biased region" description="Polar residues" evidence="1">
    <location>
        <begin position="968"/>
        <end position="1015"/>
    </location>
</feature>
<dbReference type="Pfam" id="PF25480">
    <property type="entry name" value="DUF7904"/>
    <property type="match status" value="1"/>
</dbReference>
<feature type="compositionally biased region" description="Polar residues" evidence="1">
    <location>
        <begin position="147"/>
        <end position="159"/>
    </location>
</feature>
<feature type="compositionally biased region" description="Polar residues" evidence="1">
    <location>
        <begin position="796"/>
        <end position="816"/>
    </location>
</feature>
<dbReference type="SUPFAM" id="SSF55753">
    <property type="entry name" value="Actin depolymerizing proteins"/>
    <property type="match status" value="2"/>
</dbReference>
<feature type="compositionally biased region" description="Low complexity" evidence="1">
    <location>
        <begin position="820"/>
        <end position="831"/>
    </location>
</feature>
<protein>
    <recommendedName>
        <fullName evidence="6">DUF4045 domain-containing protein</fullName>
    </recommendedName>
</protein>
<sequence>MPDADGSEDVNDFLQRIRELGDQRDKEDEERTRKLEEEILQGRQERQARRAERARSLSPTKDSTSNAGTPHSMRSTTDASMQDLNSSPASTHIPSSPGKQRVDEDSMGEKTMSETANKENGGDGPISISSQRPSDPPSSVVPLSRSGTLSWQQRPSSRGTIAGRTRPLSMVATENHAARSPRASAEPAPIDNEASSRSEIAQSLGAKDPAFFRQTEDRGLESAAYRKTQADNVINIASGGGSRRLPGLAKDPSVEQVKPSVKPMEKSPWSPPSRESSVRGGSSFSQNSTTSTSARSLPSPLPTMDSQRLEPPASDTSSSFGAESTSSSRGLAMSPSQGRMTVDRIERPPSPTKGLGGFVQSAMLKRSDSVNKRWSAQVGPGLSRGNSIASNPSGYDGSRSTIGGIAPPQEFRLNSASRETSPVPTLRPGSGRDDLTVSEPAGLNKGTATTESKSAANSSTILEDPTSKPAPSLATDSSSLLDVEKNAVGEEDAQKGAPASPTKKWSPSKSSWLENAINKPDSPKPKAAPPQQPLWMADLNKAKHQQRGSVDLGKGANFKEISTGGLMRSPPPGDLNKAPSIGDFPSSFKAGVSGKPRIQTPPDSENVKSLLGETINDTQSSPLPEIEMFKDESPSQIDKGALPGQVPIATNKTPFSNPSPAKTSVDSKSFTSTKPKPETPPKKDFTSSLKPRKSPAEKASKDEPEFKNVFGKLKKTQTQSYVAPDELKNNIMRGKAGLTSTNGPQKSQRKDDFKDSILQKKEAMKAGLPSASTTITNASKSRDTAVPEALLKRQGLSRSNSSINDTDSSVTKQSSLAPHGSSSTAGGRTTSPDPQKQTGASAKLGGTFNTSLAGILSRGPPPMKSDSSSSLLKAPLAGSDDTTLATQDQASSQTSQLSHMTKGRAKGPKRRLPTAVEQKPTTARPSSTSPPGPKNQILVDKTSGNNALEYDQSAASAPSVAASRPLSNISNNNRKVSQPTSPRKPSTSITITPGVKTQSPSTQSTLPESTITAARTSPVVKQSPALDVNVKKPRKPSVSKNKPTREDSIRTGDLPNAARDEPMEKTQGSEPTEEITNTSSVKGAAALWQQPTLVQRNGARSPIKLPTRKDEEEAHQQAGLRSSSSTTLVGLGIDTATNKPQTPTPFARSLPTPPALSPRSPKSPPLPGKKPASITNRNPSSTPSKSPLPLKNSSPTSQAAHTISDFFGMSAKSVVKFNIDAQTIISSCSSYQGPEKIKTLRKQIFELGGDGKTLPVPSHQEHILFEENLYLCTHVFGTLSGTRTTEVYLWAGDCVPTSQVEDAQIFARKFAKENNGKLVTFKQGKETSNFFQALGGIVITRRGSSTRQYSSSNSSAPYMLCARRHVGQIAFDEVNFSAASLCKGFPYIVSTRSSKLFLWKGSGSGADELGCARLIGMDLGITGEIEEVDEGQEPPSFWQAFPGGNQSAATGARHWHLKSSYEKYTTRLFNVEAEAPRPKSSSSYLPWGRRGSAPATEDDGNMIAAIKELMPFAQADLADGVYVLDTFFEIFVIVTSKAASLLPSFRAALLFAQEYGILVASAEDRPFVPAGSVVLGKDAPEGCKRAFRKWEDRRGPCIVLPINDALLATRG</sequence>
<evidence type="ECO:0000256" key="1">
    <source>
        <dbReference type="SAM" id="MobiDB-lite"/>
    </source>
</evidence>
<gene>
    <name evidence="4" type="ORF">HETSPECPRED_005881</name>
</gene>
<feature type="compositionally biased region" description="Polar residues" evidence="1">
    <location>
        <begin position="770"/>
        <end position="779"/>
    </location>
</feature>
<feature type="compositionally biased region" description="Basic and acidic residues" evidence="1">
    <location>
        <begin position="694"/>
        <end position="706"/>
    </location>
</feature>
<feature type="compositionally biased region" description="Low complexity" evidence="1">
    <location>
        <begin position="125"/>
        <end position="146"/>
    </location>
</feature>
<evidence type="ECO:0000313" key="4">
    <source>
        <dbReference type="EMBL" id="CAF9925639.1"/>
    </source>
</evidence>
<dbReference type="InterPro" id="IPR025118">
    <property type="entry name" value="DUF4045"/>
</dbReference>
<feature type="compositionally biased region" description="Low complexity" evidence="1">
    <location>
        <begin position="1169"/>
        <end position="1197"/>
    </location>
</feature>
<feature type="compositionally biased region" description="Basic and acidic residues" evidence="1">
    <location>
        <begin position="675"/>
        <end position="685"/>
    </location>
</feature>
<dbReference type="InterPro" id="IPR057226">
    <property type="entry name" value="DUF7904"/>
</dbReference>
<dbReference type="InterPro" id="IPR007122">
    <property type="entry name" value="Villin/Gelsolin"/>
</dbReference>
<feature type="compositionally biased region" description="Low complexity" evidence="1">
    <location>
        <begin position="497"/>
        <end position="512"/>
    </location>
</feature>
<feature type="region of interest" description="Disordered" evidence="1">
    <location>
        <begin position="1"/>
        <end position="1197"/>
    </location>
</feature>
<keyword evidence="5" id="KW-1185">Reference proteome</keyword>
<name>A0A8H3FJD8_9LECA</name>
<dbReference type="InterPro" id="IPR029006">
    <property type="entry name" value="ADF-H/Gelsolin-like_dom_sf"/>
</dbReference>
<feature type="compositionally biased region" description="Low complexity" evidence="1">
    <location>
        <begin position="953"/>
        <end position="967"/>
    </location>
</feature>
<dbReference type="Pfam" id="PF13254">
    <property type="entry name" value="DUF4045"/>
    <property type="match status" value="1"/>
</dbReference>
<feature type="compositionally biased region" description="Low complexity" evidence="1">
    <location>
        <begin position="882"/>
        <end position="898"/>
    </location>
</feature>
<feature type="compositionally biased region" description="Basic and acidic residues" evidence="1">
    <location>
        <begin position="100"/>
        <end position="121"/>
    </location>
</feature>
<evidence type="ECO:0000259" key="2">
    <source>
        <dbReference type="Pfam" id="PF13254"/>
    </source>
</evidence>
<feature type="compositionally biased region" description="Basic and acidic residues" evidence="1">
    <location>
        <begin position="15"/>
        <end position="37"/>
    </location>
</feature>
<feature type="compositionally biased region" description="Polar residues" evidence="1">
    <location>
        <begin position="412"/>
        <end position="423"/>
    </location>
</feature>
<dbReference type="Gene3D" id="3.40.20.10">
    <property type="entry name" value="Severin"/>
    <property type="match status" value="3"/>
</dbReference>
<feature type="compositionally biased region" description="Polar residues" evidence="1">
    <location>
        <begin position="57"/>
        <end position="98"/>
    </location>
</feature>
<feature type="compositionally biased region" description="Polar residues" evidence="1">
    <location>
        <begin position="384"/>
        <end position="401"/>
    </location>
</feature>
<comment type="caution">
    <text evidence="4">The sequence shown here is derived from an EMBL/GenBank/DDBJ whole genome shotgun (WGS) entry which is preliminary data.</text>
</comment>
<dbReference type="Proteomes" id="UP000664521">
    <property type="component" value="Unassembled WGS sequence"/>
</dbReference>
<feature type="domain" description="DUF7904" evidence="3">
    <location>
        <begin position="1243"/>
        <end position="1342"/>
    </location>
</feature>
<feature type="domain" description="DUF4045" evidence="2">
    <location>
        <begin position="7"/>
        <end position="764"/>
    </location>
</feature>
<accession>A0A8H3FJD8</accession>
<feature type="compositionally biased region" description="Polar residues" evidence="1">
    <location>
        <begin position="446"/>
        <end position="461"/>
    </location>
</feature>
<feature type="compositionally biased region" description="Basic and acidic residues" evidence="1">
    <location>
        <begin position="748"/>
        <end position="764"/>
    </location>
</feature>
<evidence type="ECO:0000259" key="3">
    <source>
        <dbReference type="Pfam" id="PF25480"/>
    </source>
</evidence>
<feature type="compositionally biased region" description="Basic and acidic residues" evidence="1">
    <location>
        <begin position="43"/>
        <end position="55"/>
    </location>
</feature>
<feature type="compositionally biased region" description="Low complexity" evidence="1">
    <location>
        <begin position="282"/>
        <end position="293"/>
    </location>
</feature>
<feature type="compositionally biased region" description="Low complexity" evidence="1">
    <location>
        <begin position="178"/>
        <end position="189"/>
    </location>
</feature>
<feature type="compositionally biased region" description="Basic residues" evidence="1">
    <location>
        <begin position="901"/>
        <end position="912"/>
    </location>
</feature>
<feature type="compositionally biased region" description="Basic and acidic residues" evidence="1">
    <location>
        <begin position="482"/>
        <end position="494"/>
    </location>
</feature>
<feature type="compositionally biased region" description="Low complexity" evidence="1">
    <location>
        <begin position="314"/>
        <end position="328"/>
    </location>
</feature>
<dbReference type="SMART" id="SM00262">
    <property type="entry name" value="GEL"/>
    <property type="match status" value="2"/>
</dbReference>
<evidence type="ECO:0008006" key="6">
    <source>
        <dbReference type="Google" id="ProtNLM"/>
    </source>
</evidence>